<dbReference type="InterPro" id="IPR013656">
    <property type="entry name" value="PAS_4"/>
</dbReference>
<reference evidence="9 10" key="1">
    <citation type="submission" date="2022-10" db="EMBL/GenBank/DDBJ databases">
        <title>Roseococcus glaciei nov., sp. nov., isolated from glacier.</title>
        <authorList>
            <person name="Liu Q."/>
            <person name="Xin Y.-H."/>
        </authorList>
    </citation>
    <scope>NUCLEOTIDE SEQUENCE [LARGE SCALE GENOMIC DNA]</scope>
    <source>
        <strain evidence="9 10">MDT2-1-1</strain>
    </source>
</reference>
<dbReference type="InterPro" id="IPR011006">
    <property type="entry name" value="CheY-like_superfamily"/>
</dbReference>
<dbReference type="PROSITE" id="PS50110">
    <property type="entry name" value="RESPONSE_REGULATORY"/>
    <property type="match status" value="1"/>
</dbReference>
<dbReference type="Pfam" id="PF13426">
    <property type="entry name" value="PAS_9"/>
    <property type="match status" value="1"/>
</dbReference>
<evidence type="ECO:0000313" key="10">
    <source>
        <dbReference type="Proteomes" id="UP001526430"/>
    </source>
</evidence>
<dbReference type="SUPFAM" id="SSF55874">
    <property type="entry name" value="ATPase domain of HSP90 chaperone/DNA topoisomerase II/histidine kinase"/>
    <property type="match status" value="1"/>
</dbReference>
<accession>A0ABT3NS89</accession>
<sequence>MELSVGTAELRALLDGIPARVVLYDRDRRHRYVNRDYAQFVGREPEAILGHTLEEVMGPEAYARLQPHYAQLRPHWERALSGEASRWEGWLPYSAEGEPCFVQRFYLPHRGPTGAVDGYFIFTRDLTVLKRSEQQLAERLDALRASEALNAAITASALDCVVVVDEAGHVIEFNPAAERTFGYERSAALGRPIGDLIVPPALRDRHAEGFRRYLTTGQGTMLGRRIEIEAMRSDGAVFPIELAITEVRLPERRLFTAYLRDLTEARAAAREIRRQRDALAQSERMAAFGSLLAGVAHELNNPLSIVLGGALMLKEEAETVAPALVTKAERIQVAAERCSRIIRSFLAMARQQAAERRPLAAADLMEDVLNLLAYGVRSAGVEVERDFPADLPPLLGDADQLHQVLANLVTNARQALERQPGPRRLHLSAREVADGMIEIAVEDNGPGIPADVRGRIFDPFFTTKPIGVGNGIGLAVSRGIAEAHGGTLDLAEKSAGGARFHLRLPSAAAAAPTPRVAAADAAPDGATGQLRALIVDDEPALAQVVGESLAASGFACDLASTGREAQALLAIHRYDAILCDLRMPDIDGPALYAWMADEHPHLCKRIAFATGDTLSPSAAAFLASSGRPALEKPLVPADLRRVIASLAADGASPHETS</sequence>
<feature type="domain" description="PAC" evidence="8">
    <location>
        <begin position="224"/>
        <end position="274"/>
    </location>
</feature>
<evidence type="ECO:0000256" key="3">
    <source>
        <dbReference type="ARBA" id="ARBA00022553"/>
    </source>
</evidence>
<dbReference type="EMBL" id="JAPFQI010000002">
    <property type="protein sequence ID" value="MCW8085026.1"/>
    <property type="molecule type" value="Genomic_DNA"/>
</dbReference>
<comment type="catalytic activity">
    <reaction evidence="1">
        <text>ATP + protein L-histidine = ADP + protein N-phospho-L-histidine.</text>
        <dbReference type="EC" id="2.7.13.3"/>
    </reaction>
</comment>
<feature type="domain" description="PAS" evidence="7">
    <location>
        <begin position="145"/>
        <end position="217"/>
    </location>
</feature>
<dbReference type="PROSITE" id="PS50113">
    <property type="entry name" value="PAC"/>
    <property type="match status" value="1"/>
</dbReference>
<dbReference type="InterPro" id="IPR005467">
    <property type="entry name" value="His_kinase_dom"/>
</dbReference>
<dbReference type="InterPro" id="IPR003661">
    <property type="entry name" value="HisK_dim/P_dom"/>
</dbReference>
<dbReference type="SUPFAM" id="SSF47384">
    <property type="entry name" value="Homodimeric domain of signal transducing histidine kinase"/>
    <property type="match status" value="1"/>
</dbReference>
<dbReference type="Pfam" id="PF08448">
    <property type="entry name" value="PAS_4"/>
    <property type="match status" value="1"/>
</dbReference>
<evidence type="ECO:0000259" key="8">
    <source>
        <dbReference type="PROSITE" id="PS50113"/>
    </source>
</evidence>
<organism evidence="9 10">
    <name type="scientific">Sabulicella glaciei</name>
    <dbReference type="NCBI Taxonomy" id="2984948"/>
    <lineage>
        <taxon>Bacteria</taxon>
        <taxon>Pseudomonadati</taxon>
        <taxon>Pseudomonadota</taxon>
        <taxon>Alphaproteobacteria</taxon>
        <taxon>Acetobacterales</taxon>
        <taxon>Acetobacteraceae</taxon>
        <taxon>Sabulicella</taxon>
    </lineage>
</organism>
<evidence type="ECO:0000259" key="6">
    <source>
        <dbReference type="PROSITE" id="PS50110"/>
    </source>
</evidence>
<dbReference type="InterPro" id="IPR001789">
    <property type="entry name" value="Sig_transdc_resp-reg_receiver"/>
</dbReference>
<feature type="domain" description="Histidine kinase" evidence="5">
    <location>
        <begin position="294"/>
        <end position="508"/>
    </location>
</feature>
<proteinExistence type="predicted"/>
<dbReference type="PROSITE" id="PS50109">
    <property type="entry name" value="HIS_KIN"/>
    <property type="match status" value="1"/>
</dbReference>
<feature type="modified residue" description="4-aspartylphosphate" evidence="4">
    <location>
        <position position="580"/>
    </location>
</feature>
<keyword evidence="3 4" id="KW-0597">Phosphoprotein</keyword>
<evidence type="ECO:0000256" key="1">
    <source>
        <dbReference type="ARBA" id="ARBA00000085"/>
    </source>
</evidence>
<dbReference type="SMART" id="SM00388">
    <property type="entry name" value="HisKA"/>
    <property type="match status" value="1"/>
</dbReference>
<dbReference type="PANTHER" id="PTHR43065">
    <property type="entry name" value="SENSOR HISTIDINE KINASE"/>
    <property type="match status" value="1"/>
</dbReference>
<evidence type="ECO:0000259" key="7">
    <source>
        <dbReference type="PROSITE" id="PS50112"/>
    </source>
</evidence>
<dbReference type="EC" id="2.7.13.3" evidence="2"/>
<dbReference type="Pfam" id="PF00072">
    <property type="entry name" value="Response_reg"/>
    <property type="match status" value="1"/>
</dbReference>
<evidence type="ECO:0000256" key="2">
    <source>
        <dbReference type="ARBA" id="ARBA00012438"/>
    </source>
</evidence>
<evidence type="ECO:0000256" key="4">
    <source>
        <dbReference type="PROSITE-ProRule" id="PRU00169"/>
    </source>
</evidence>
<protein>
    <recommendedName>
        <fullName evidence="2">histidine kinase</fullName>
        <ecNumber evidence="2">2.7.13.3</ecNumber>
    </recommendedName>
</protein>
<evidence type="ECO:0000313" key="9">
    <source>
        <dbReference type="EMBL" id="MCW8085026.1"/>
    </source>
</evidence>
<dbReference type="Gene3D" id="1.10.287.130">
    <property type="match status" value="1"/>
</dbReference>
<dbReference type="InterPro" id="IPR036890">
    <property type="entry name" value="HATPase_C_sf"/>
</dbReference>
<dbReference type="Proteomes" id="UP001526430">
    <property type="component" value="Unassembled WGS sequence"/>
</dbReference>
<feature type="domain" description="Response regulatory" evidence="6">
    <location>
        <begin position="531"/>
        <end position="647"/>
    </location>
</feature>
<dbReference type="NCBIfam" id="TIGR00229">
    <property type="entry name" value="sensory_box"/>
    <property type="match status" value="2"/>
</dbReference>
<keyword evidence="10" id="KW-1185">Reference proteome</keyword>
<dbReference type="Gene3D" id="3.40.50.2300">
    <property type="match status" value="1"/>
</dbReference>
<dbReference type="Gene3D" id="3.30.565.10">
    <property type="entry name" value="Histidine kinase-like ATPase, C-terminal domain"/>
    <property type="match status" value="1"/>
</dbReference>
<dbReference type="SUPFAM" id="SSF52172">
    <property type="entry name" value="CheY-like"/>
    <property type="match status" value="1"/>
</dbReference>
<dbReference type="CDD" id="cd00156">
    <property type="entry name" value="REC"/>
    <property type="match status" value="1"/>
</dbReference>
<name>A0ABT3NS89_9PROT</name>
<gene>
    <name evidence="9" type="ORF">OF850_05255</name>
</gene>
<dbReference type="RefSeq" id="WP_301588873.1">
    <property type="nucleotide sequence ID" value="NZ_JAPFQI010000002.1"/>
</dbReference>
<dbReference type="SMART" id="SM00091">
    <property type="entry name" value="PAS"/>
    <property type="match status" value="2"/>
</dbReference>
<dbReference type="PRINTS" id="PR00344">
    <property type="entry name" value="BCTRLSENSOR"/>
</dbReference>
<dbReference type="Pfam" id="PF00512">
    <property type="entry name" value="HisKA"/>
    <property type="match status" value="1"/>
</dbReference>
<dbReference type="Gene3D" id="3.30.450.20">
    <property type="entry name" value="PAS domain"/>
    <property type="match status" value="2"/>
</dbReference>
<dbReference type="InterPro" id="IPR036097">
    <property type="entry name" value="HisK_dim/P_sf"/>
</dbReference>
<dbReference type="InterPro" id="IPR004358">
    <property type="entry name" value="Sig_transdc_His_kin-like_C"/>
</dbReference>
<dbReference type="CDD" id="cd00082">
    <property type="entry name" value="HisKA"/>
    <property type="match status" value="1"/>
</dbReference>
<dbReference type="PROSITE" id="PS50112">
    <property type="entry name" value="PAS"/>
    <property type="match status" value="2"/>
</dbReference>
<dbReference type="SMART" id="SM00387">
    <property type="entry name" value="HATPase_c"/>
    <property type="match status" value="1"/>
</dbReference>
<feature type="domain" description="PAS" evidence="7">
    <location>
        <begin position="6"/>
        <end position="83"/>
    </location>
</feature>
<dbReference type="InterPro" id="IPR003594">
    <property type="entry name" value="HATPase_dom"/>
</dbReference>
<dbReference type="Pfam" id="PF02518">
    <property type="entry name" value="HATPase_c"/>
    <property type="match status" value="1"/>
</dbReference>
<dbReference type="InterPro" id="IPR000700">
    <property type="entry name" value="PAS-assoc_C"/>
</dbReference>
<dbReference type="SMART" id="SM00448">
    <property type="entry name" value="REC"/>
    <property type="match status" value="1"/>
</dbReference>
<dbReference type="InterPro" id="IPR000014">
    <property type="entry name" value="PAS"/>
</dbReference>
<dbReference type="CDD" id="cd00130">
    <property type="entry name" value="PAS"/>
    <property type="match status" value="1"/>
</dbReference>
<dbReference type="PANTHER" id="PTHR43065:SF42">
    <property type="entry name" value="TWO-COMPONENT SENSOR PPRA"/>
    <property type="match status" value="1"/>
</dbReference>
<dbReference type="SUPFAM" id="SSF55785">
    <property type="entry name" value="PYP-like sensor domain (PAS domain)"/>
    <property type="match status" value="2"/>
</dbReference>
<comment type="caution">
    <text evidence="9">The sequence shown here is derived from an EMBL/GenBank/DDBJ whole genome shotgun (WGS) entry which is preliminary data.</text>
</comment>
<dbReference type="InterPro" id="IPR035965">
    <property type="entry name" value="PAS-like_dom_sf"/>
</dbReference>
<evidence type="ECO:0000259" key="5">
    <source>
        <dbReference type="PROSITE" id="PS50109"/>
    </source>
</evidence>